<reference evidence="2 3" key="1">
    <citation type="submission" date="2010-08" db="EMBL/GenBank/DDBJ databases">
        <authorList>
            <person name="Muzny D."/>
            <person name="Qin X."/>
            <person name="Deng J."/>
            <person name="Jiang H."/>
            <person name="Liu Y."/>
            <person name="Qu J."/>
            <person name="Song X.-Z."/>
            <person name="Zhang L."/>
            <person name="Thornton R."/>
            <person name="Coyle M."/>
            <person name="Francisco L."/>
            <person name="Jackson L."/>
            <person name="Javaid M."/>
            <person name="Korchina V."/>
            <person name="Kovar C."/>
            <person name="Mata R."/>
            <person name="Mathew T."/>
            <person name="Ngo R."/>
            <person name="Nguyen L."/>
            <person name="Nguyen N."/>
            <person name="Okwuonu G."/>
            <person name="Ongeri F."/>
            <person name="Pham C."/>
            <person name="Simmons D."/>
            <person name="Wilczek-Boney K."/>
            <person name="Hale W."/>
            <person name="Jakkamsetti A."/>
            <person name="Pham P."/>
            <person name="Ruth R."/>
            <person name="San Lucas F."/>
            <person name="Warren J."/>
            <person name="Zhang J."/>
            <person name="Zhao Z."/>
            <person name="Zhou C."/>
            <person name="Zhu D."/>
            <person name="Lee S."/>
            <person name="Bess C."/>
            <person name="Blankenburg K."/>
            <person name="Forbes L."/>
            <person name="Fu Q."/>
            <person name="Gubbala S."/>
            <person name="Hirani K."/>
            <person name="Jayaseelan J.C."/>
            <person name="Lara F."/>
            <person name="Munidasa M."/>
            <person name="Palculict T."/>
            <person name="Patil S."/>
            <person name="Pu L.-L."/>
            <person name="Saada N."/>
            <person name="Tang L."/>
            <person name="Weissenberger G."/>
            <person name="Zhu Y."/>
            <person name="Hemphill L."/>
            <person name="Shang Y."/>
            <person name="Youmans B."/>
            <person name="Ayvaz T."/>
            <person name="Ross M."/>
            <person name="Santibanez J."/>
            <person name="Aqrawi P."/>
            <person name="Gross S."/>
            <person name="Joshi V."/>
            <person name="Fowler G."/>
            <person name="Nazareth L."/>
            <person name="Reid J."/>
            <person name="Worley K."/>
            <person name="Petrosino J."/>
            <person name="Highlander S."/>
            <person name="Gibbs R."/>
        </authorList>
    </citation>
    <scope>NUCLEOTIDE SEQUENCE [LARGE SCALE GENOMIC DNA]</scope>
    <source>
        <strain evidence="2 3">ATCC 27679</strain>
    </source>
</reference>
<evidence type="ECO:0000313" key="2">
    <source>
        <dbReference type="EMBL" id="EFM40928.1"/>
    </source>
</evidence>
<organism evidence="2 3">
    <name type="scientific">Bifidobacterium dentium ATCC 27679</name>
    <dbReference type="NCBI Taxonomy" id="871562"/>
    <lineage>
        <taxon>Bacteria</taxon>
        <taxon>Bacillati</taxon>
        <taxon>Actinomycetota</taxon>
        <taxon>Actinomycetes</taxon>
        <taxon>Bifidobacteriales</taxon>
        <taxon>Bifidobacteriaceae</taxon>
        <taxon>Bifidobacterium</taxon>
    </lineage>
</organism>
<sequence>GKPSGNHRHHQNSPAKLRPDEHHPNNKRRVAHIVRQNAKANRRQSQMKAMNS</sequence>
<feature type="region of interest" description="Disordered" evidence="1">
    <location>
        <begin position="1"/>
        <end position="28"/>
    </location>
</feature>
<feature type="compositionally biased region" description="Basic residues" evidence="1">
    <location>
        <begin position="1"/>
        <end position="11"/>
    </location>
</feature>
<gene>
    <name evidence="2" type="ORF">HMPREF0168_1951</name>
</gene>
<protein>
    <submittedName>
        <fullName evidence="2">Uncharacterized protein</fullName>
    </submittedName>
</protein>
<proteinExistence type="predicted"/>
<feature type="non-terminal residue" evidence="2">
    <location>
        <position position="1"/>
    </location>
</feature>
<dbReference type="Proteomes" id="UP000003323">
    <property type="component" value="Unassembled WGS sequence"/>
</dbReference>
<evidence type="ECO:0000313" key="3">
    <source>
        <dbReference type="Proteomes" id="UP000003323"/>
    </source>
</evidence>
<dbReference type="HOGENOM" id="CLU_3073012_0_0_11"/>
<dbReference type="AlphaFoldDB" id="E0Q9K5"/>
<name>E0Q9K5_9BIFI</name>
<evidence type="ECO:0000256" key="1">
    <source>
        <dbReference type="SAM" id="MobiDB-lite"/>
    </source>
</evidence>
<dbReference type="EMBL" id="AEEQ01000011">
    <property type="protein sequence ID" value="EFM40928.1"/>
    <property type="molecule type" value="Genomic_DNA"/>
</dbReference>
<comment type="caution">
    <text evidence="2">The sequence shown here is derived from an EMBL/GenBank/DDBJ whole genome shotgun (WGS) entry which is preliminary data.</text>
</comment>
<accession>E0Q9K5</accession>